<dbReference type="EMBL" id="GBRH01279016">
    <property type="protein sequence ID" value="JAD18879.1"/>
    <property type="molecule type" value="Transcribed_RNA"/>
</dbReference>
<reference evidence="1" key="1">
    <citation type="submission" date="2014-09" db="EMBL/GenBank/DDBJ databases">
        <authorList>
            <person name="Magalhaes I.L.F."/>
            <person name="Oliveira U."/>
            <person name="Santos F.R."/>
            <person name="Vidigal T.H.D.A."/>
            <person name="Brescovit A.D."/>
            <person name="Santos A.J."/>
        </authorList>
    </citation>
    <scope>NUCLEOTIDE SEQUENCE</scope>
    <source>
        <tissue evidence="1">Shoot tissue taken approximately 20 cm above the soil surface</tissue>
    </source>
</reference>
<sequence length="42" mass="4995">MFFHIIIVSILLFLLLFYPFKLSCIYSYAKLHMLTWLIIATG</sequence>
<evidence type="ECO:0000313" key="1">
    <source>
        <dbReference type="EMBL" id="JAD18879.1"/>
    </source>
</evidence>
<name>A0A0A8XXY9_ARUDO</name>
<organism evidence="1">
    <name type="scientific">Arundo donax</name>
    <name type="common">Giant reed</name>
    <name type="synonym">Donax arundinaceus</name>
    <dbReference type="NCBI Taxonomy" id="35708"/>
    <lineage>
        <taxon>Eukaryota</taxon>
        <taxon>Viridiplantae</taxon>
        <taxon>Streptophyta</taxon>
        <taxon>Embryophyta</taxon>
        <taxon>Tracheophyta</taxon>
        <taxon>Spermatophyta</taxon>
        <taxon>Magnoliopsida</taxon>
        <taxon>Liliopsida</taxon>
        <taxon>Poales</taxon>
        <taxon>Poaceae</taxon>
        <taxon>PACMAD clade</taxon>
        <taxon>Arundinoideae</taxon>
        <taxon>Arundineae</taxon>
        <taxon>Arundo</taxon>
    </lineage>
</organism>
<reference evidence="1" key="2">
    <citation type="journal article" date="2015" name="Data Brief">
        <title>Shoot transcriptome of the giant reed, Arundo donax.</title>
        <authorList>
            <person name="Barrero R.A."/>
            <person name="Guerrero F.D."/>
            <person name="Moolhuijzen P."/>
            <person name="Goolsby J.A."/>
            <person name="Tidwell J."/>
            <person name="Bellgard S.E."/>
            <person name="Bellgard M.I."/>
        </authorList>
    </citation>
    <scope>NUCLEOTIDE SEQUENCE</scope>
    <source>
        <tissue evidence="1">Shoot tissue taken approximately 20 cm above the soil surface</tissue>
    </source>
</reference>
<dbReference type="AlphaFoldDB" id="A0A0A8XXY9"/>
<protein>
    <submittedName>
        <fullName evidence="1">Uncharacterized protein</fullName>
    </submittedName>
</protein>
<proteinExistence type="predicted"/>
<accession>A0A0A8XXY9</accession>